<dbReference type="GO" id="GO:0006308">
    <property type="term" value="P:DNA catabolic process"/>
    <property type="evidence" value="ECO:0007669"/>
    <property type="project" value="UniProtKB-UniRule"/>
</dbReference>
<dbReference type="NCBIfam" id="TIGR00237">
    <property type="entry name" value="xseA"/>
    <property type="match status" value="1"/>
</dbReference>
<dbReference type="HAMAP" id="MF_00378">
    <property type="entry name" value="Exonuc_7_L"/>
    <property type="match status" value="1"/>
</dbReference>
<dbReference type="InterPro" id="IPR003753">
    <property type="entry name" value="Exonuc_VII_L"/>
</dbReference>
<evidence type="ECO:0000256" key="4">
    <source>
        <dbReference type="ARBA" id="ARBA00022839"/>
    </source>
</evidence>
<evidence type="ECO:0000313" key="10">
    <source>
        <dbReference type="Proteomes" id="UP000228875"/>
    </source>
</evidence>
<comment type="function">
    <text evidence="5">Bidirectionally degrades single-stranded DNA into large acid-insoluble oligonucleotides, which are then degraded further into small acid-soluble oligonucleotides.</text>
</comment>
<dbReference type="Pfam" id="PF02601">
    <property type="entry name" value="Exonuc_VII_L"/>
    <property type="match status" value="1"/>
</dbReference>
<comment type="catalytic activity">
    <reaction evidence="5 6">
        <text>Exonucleolytic cleavage in either 5'- to 3'- or 3'- to 5'-direction to yield nucleoside 5'-phosphates.</text>
        <dbReference type="EC" id="3.1.11.6"/>
    </reaction>
</comment>
<dbReference type="AlphaFoldDB" id="A0A2M8DNH5"/>
<organism evidence="9 10">
    <name type="scientific">Candidatus Nealsonbacteria bacterium CG_4_9_14_0_8_um_filter_35_12</name>
    <dbReference type="NCBI Taxonomy" id="1974692"/>
    <lineage>
        <taxon>Bacteria</taxon>
        <taxon>Candidatus Nealsoniibacteriota</taxon>
    </lineage>
</organism>
<keyword evidence="1 5" id="KW-0963">Cytoplasm</keyword>
<proteinExistence type="inferred from homology"/>
<keyword evidence="4 5" id="KW-0269">Exonuclease</keyword>
<dbReference type="GO" id="GO:0003676">
    <property type="term" value="F:nucleic acid binding"/>
    <property type="evidence" value="ECO:0007669"/>
    <property type="project" value="InterPro"/>
</dbReference>
<dbReference type="EC" id="3.1.11.6" evidence="5"/>
<reference evidence="10" key="1">
    <citation type="submission" date="2017-09" db="EMBL/GenBank/DDBJ databases">
        <title>Depth-based differentiation of microbial function through sediment-hosted aquifers and enrichment of novel symbionts in the deep terrestrial subsurface.</title>
        <authorList>
            <person name="Probst A.J."/>
            <person name="Ladd B."/>
            <person name="Jarett J.K."/>
            <person name="Geller-Mcgrath D.E."/>
            <person name="Sieber C.M.K."/>
            <person name="Emerson J.B."/>
            <person name="Anantharaman K."/>
            <person name="Thomas B.C."/>
            <person name="Malmstrom R."/>
            <person name="Stieglmeier M."/>
            <person name="Klingl A."/>
            <person name="Woyke T."/>
            <person name="Ryan C.M."/>
            <person name="Banfield J.F."/>
        </authorList>
    </citation>
    <scope>NUCLEOTIDE SEQUENCE [LARGE SCALE GENOMIC DNA]</scope>
</reference>
<dbReference type="GO" id="GO:0005737">
    <property type="term" value="C:cytoplasm"/>
    <property type="evidence" value="ECO:0007669"/>
    <property type="project" value="UniProtKB-SubCell"/>
</dbReference>
<evidence type="ECO:0000256" key="6">
    <source>
        <dbReference type="RuleBase" id="RU004355"/>
    </source>
</evidence>
<comment type="similarity">
    <text evidence="5 6">Belongs to the XseA family.</text>
</comment>
<gene>
    <name evidence="5 9" type="primary">xseA</name>
    <name evidence="9" type="ORF">CO077_00690</name>
</gene>
<name>A0A2M8DNH5_9BACT</name>
<dbReference type="Pfam" id="PF13742">
    <property type="entry name" value="tRNA_anti_2"/>
    <property type="match status" value="1"/>
</dbReference>
<feature type="domain" description="OB-fold nucleic acid binding" evidence="8">
    <location>
        <begin position="18"/>
        <end position="110"/>
    </location>
</feature>
<comment type="caution">
    <text evidence="9">The sequence shown here is derived from an EMBL/GenBank/DDBJ whole genome shotgun (WGS) entry which is preliminary data.</text>
</comment>
<evidence type="ECO:0000256" key="2">
    <source>
        <dbReference type="ARBA" id="ARBA00022722"/>
    </source>
</evidence>
<evidence type="ECO:0000259" key="8">
    <source>
        <dbReference type="Pfam" id="PF13742"/>
    </source>
</evidence>
<dbReference type="GO" id="GO:0008855">
    <property type="term" value="F:exodeoxyribonuclease VII activity"/>
    <property type="evidence" value="ECO:0007669"/>
    <property type="project" value="UniProtKB-UniRule"/>
</dbReference>
<dbReference type="InterPro" id="IPR020579">
    <property type="entry name" value="Exonuc_VII_lsu_C"/>
</dbReference>
<evidence type="ECO:0000313" key="9">
    <source>
        <dbReference type="EMBL" id="PJB99647.1"/>
    </source>
</evidence>
<dbReference type="PANTHER" id="PTHR30008:SF0">
    <property type="entry name" value="EXODEOXYRIBONUCLEASE 7 LARGE SUBUNIT"/>
    <property type="match status" value="1"/>
</dbReference>
<evidence type="ECO:0000256" key="5">
    <source>
        <dbReference type="HAMAP-Rule" id="MF_00378"/>
    </source>
</evidence>
<evidence type="ECO:0000259" key="7">
    <source>
        <dbReference type="Pfam" id="PF02601"/>
    </source>
</evidence>
<dbReference type="InterPro" id="IPR025824">
    <property type="entry name" value="OB-fold_nuc-bd_dom"/>
</dbReference>
<evidence type="ECO:0000256" key="3">
    <source>
        <dbReference type="ARBA" id="ARBA00022801"/>
    </source>
</evidence>
<evidence type="ECO:0000256" key="1">
    <source>
        <dbReference type="ARBA" id="ARBA00022490"/>
    </source>
</evidence>
<accession>A0A2M8DNH5</accession>
<dbReference type="EMBL" id="PFTB01000015">
    <property type="protein sequence ID" value="PJB99647.1"/>
    <property type="molecule type" value="Genomic_DNA"/>
</dbReference>
<dbReference type="PANTHER" id="PTHR30008">
    <property type="entry name" value="EXODEOXYRIBONUCLEASE 7 LARGE SUBUNIT"/>
    <property type="match status" value="1"/>
</dbReference>
<sequence>MKINQSLKVEPVIEEKVFTVSEFLDFLNKILVPQRVIVRGEIGEKIDEYPNYTFFNLLDKDGSILKCFAWGEVIEVLGIPLEGGMEIRVIGYPEIRKERGELKFQVRRIELIGEGILKKQFEILKKKLAVLGYFALERKKPIPRFCENIGLITSKYGKGAKKDFLTHLGNFGFRIFFYDVRVEGLLALPEIITAINYFNQNFSQLDVLVLTRGGGNWESLQPFNSEEIVKAIHASKIPIITGIGHEDDETLADLVADLRASTPTHAAKILNENWKLASINIPKFEKDFNVSIDRMFKNIKEKIIFFKSNLTTEVKKEILLKQKGLENLWRDLNLRFQSYFKEFEILEREFKKNFIKIASLIKNQKLKFEQFLKNLIKNKIWWQEKIEKLLKQQEEKLVLSSPTLKLKQGYTITSDEFGKIIKNPDKLKIFQTIKTKFYKGQVLSRVKKIHPVK</sequence>
<comment type="subunit">
    <text evidence="5">Heterooligomer composed of large and small subunits.</text>
</comment>
<feature type="domain" description="Exonuclease VII large subunit C-terminal" evidence="7">
    <location>
        <begin position="133"/>
        <end position="443"/>
    </location>
</feature>
<keyword evidence="3 5" id="KW-0378">Hydrolase</keyword>
<keyword evidence="2 5" id="KW-0540">Nuclease</keyword>
<comment type="subcellular location">
    <subcellularLocation>
        <location evidence="5 6">Cytoplasm</location>
    </subcellularLocation>
</comment>
<protein>
    <recommendedName>
        <fullName evidence="5">Exodeoxyribonuclease 7 large subunit</fullName>
        <ecNumber evidence="5">3.1.11.6</ecNumber>
    </recommendedName>
    <alternativeName>
        <fullName evidence="5">Exodeoxyribonuclease VII large subunit</fullName>
        <shortName evidence="5">Exonuclease VII large subunit</shortName>
    </alternativeName>
</protein>
<dbReference type="Proteomes" id="UP000228875">
    <property type="component" value="Unassembled WGS sequence"/>
</dbReference>
<dbReference type="GO" id="GO:0009318">
    <property type="term" value="C:exodeoxyribonuclease VII complex"/>
    <property type="evidence" value="ECO:0007669"/>
    <property type="project" value="UniProtKB-UniRule"/>
</dbReference>